<accession>A0ABQ6U7M5</accession>
<dbReference type="EMBL" id="WAAR01000258">
    <property type="protein sequence ID" value="KAB1100678.1"/>
    <property type="molecule type" value="Genomic_DNA"/>
</dbReference>
<keyword evidence="2" id="KW-1185">Reference proteome</keyword>
<reference evidence="1 2" key="1">
    <citation type="submission" date="2019-09" db="EMBL/GenBank/DDBJ databases">
        <title>High taxonomic diversity of Micromonospora strains isolated from Medicago sativa nodules in different geographical locations.</title>
        <authorList>
            <person name="Martinez-Hidalgo P."/>
            <person name="Flores-Felix J.D."/>
            <person name="Velazquez E."/>
            <person name="Brau L."/>
            <person name="Trujillo M.E."/>
            <person name="Martinez-Molina E."/>
        </authorList>
    </citation>
    <scope>NUCLEOTIDE SEQUENCE [LARGE SCALE GENOMIC DNA]</scope>
    <source>
        <strain evidence="1 2">ALFB5</strain>
    </source>
</reference>
<name>A0ABQ6U7M5_9ACTN</name>
<dbReference type="Proteomes" id="UP000471364">
    <property type="component" value="Unassembled WGS sequence"/>
</dbReference>
<protein>
    <submittedName>
        <fullName evidence="1">Uncharacterized protein</fullName>
    </submittedName>
</protein>
<dbReference type="RefSeq" id="WP_143025365.1">
    <property type="nucleotide sequence ID" value="NZ_JACSZY010000480.1"/>
</dbReference>
<sequence>MSVGDSAAAFRLALMGVTASRNRAWLPPRDSVARSVAEFGISSLAESVDPDGPFSWRNGSAAMRDWVKSVKDRKDGVAVFTDTTMLYSCQRVVDMADMPSPAALFDLGTLVRSVVLYDHVMHFAGSSSEKWNEQLGERVFVPLDRGVARTSGELEVKPVGYALANIVSSVLKRMEALRENASPLGREELAQAARVWSTLLGRRIDHDDLIGDCLHRTVYSGLSPTADVFLDWTRISGGDSDWSTGECEDESGFLRAVVSEANHRSLINSQIAAMLEVPYSASAFRAPFRALEHKRMVVAEEKIRSVSVIQEAVRKRREEESSTLELPVFLSALLGRINSLDNFWEELASLRAEAGPFRRRRRELEEHLADIGSKRESRMRGQIAKAVARESQGLVARLRVPVAGAAAATVAAALSGPAAAVLTAVAMLSMWEKVDSETYEMLVGRFRRPYESFLSNIGEESAAMLSGLPRVARLWRIPERNLHSHVAFLERARAAGLR</sequence>
<organism evidence="1 2">
    <name type="scientific">Micromonospora aurantiaca</name>
    <name type="common">nom. illeg.</name>
    <dbReference type="NCBI Taxonomy" id="47850"/>
    <lineage>
        <taxon>Bacteria</taxon>
        <taxon>Bacillati</taxon>
        <taxon>Actinomycetota</taxon>
        <taxon>Actinomycetes</taxon>
        <taxon>Micromonosporales</taxon>
        <taxon>Micromonosporaceae</taxon>
        <taxon>Micromonospora</taxon>
    </lineage>
</organism>
<gene>
    <name evidence="1" type="ORF">F6X54_31895</name>
</gene>
<comment type="caution">
    <text evidence="1">The sequence shown here is derived from an EMBL/GenBank/DDBJ whole genome shotgun (WGS) entry which is preliminary data.</text>
</comment>
<evidence type="ECO:0000313" key="1">
    <source>
        <dbReference type="EMBL" id="KAB1100678.1"/>
    </source>
</evidence>
<proteinExistence type="predicted"/>
<evidence type="ECO:0000313" key="2">
    <source>
        <dbReference type="Proteomes" id="UP000471364"/>
    </source>
</evidence>